<accession>A0AAV2IFF8</accession>
<feature type="transmembrane region" description="Helical" evidence="5">
    <location>
        <begin position="149"/>
        <end position="170"/>
    </location>
</feature>
<feature type="transmembrane region" description="Helical" evidence="5">
    <location>
        <begin position="105"/>
        <end position="129"/>
    </location>
</feature>
<dbReference type="InterPro" id="IPR050579">
    <property type="entry name" value="PMP-22/EMP/MP20-like"/>
</dbReference>
<feature type="transmembrane region" description="Helical" evidence="5">
    <location>
        <begin position="77"/>
        <end position="98"/>
    </location>
</feature>
<proteinExistence type="predicted"/>
<dbReference type="AlphaFoldDB" id="A0AAV2IFF8"/>
<sequence length="177" mass="19504">MAFRDTTTLWKIAFGIQIIGFILGLIAFSTNYLISMTELRNEIHAGLWKSCVNDECWSTKDFLASINKSIVWLDASIWMMSISVCAMFVTIIMTSLAFARQRTKLMGFCTAGVAGLAVLFGVIGVAVAGGESKRVFNSLHENAALKLDWSFTLFMIVQLVFFVAGGLHALDSRSNTQ</sequence>
<keyword evidence="7" id="KW-1185">Reference proteome</keyword>
<gene>
    <name evidence="6" type="ORF">GSLYS_00019139001</name>
</gene>
<keyword evidence="3 5" id="KW-1133">Transmembrane helix</keyword>
<evidence type="ECO:0000313" key="7">
    <source>
        <dbReference type="Proteomes" id="UP001497497"/>
    </source>
</evidence>
<dbReference type="EMBL" id="CAXITT010000733">
    <property type="protein sequence ID" value="CAL1545762.1"/>
    <property type="molecule type" value="Genomic_DNA"/>
</dbReference>
<protein>
    <submittedName>
        <fullName evidence="6">Uncharacterized protein</fullName>
    </submittedName>
</protein>
<dbReference type="PANTHER" id="PTHR10671:SF108">
    <property type="entry name" value="CLAUDIN FAMILY PROTEIN-RELATED"/>
    <property type="match status" value="1"/>
</dbReference>
<dbReference type="Proteomes" id="UP001497497">
    <property type="component" value="Unassembled WGS sequence"/>
</dbReference>
<reference evidence="6 7" key="1">
    <citation type="submission" date="2024-04" db="EMBL/GenBank/DDBJ databases">
        <authorList>
            <consortium name="Genoscope - CEA"/>
            <person name="William W."/>
        </authorList>
    </citation>
    <scope>NUCLEOTIDE SEQUENCE [LARGE SCALE GENOMIC DNA]</scope>
</reference>
<name>A0AAV2IFF8_LYMST</name>
<dbReference type="Gene3D" id="1.20.140.150">
    <property type="match status" value="1"/>
</dbReference>
<keyword evidence="4 5" id="KW-0472">Membrane</keyword>
<organism evidence="6 7">
    <name type="scientific">Lymnaea stagnalis</name>
    <name type="common">Great pond snail</name>
    <name type="synonym">Helix stagnalis</name>
    <dbReference type="NCBI Taxonomy" id="6523"/>
    <lineage>
        <taxon>Eukaryota</taxon>
        <taxon>Metazoa</taxon>
        <taxon>Spiralia</taxon>
        <taxon>Lophotrochozoa</taxon>
        <taxon>Mollusca</taxon>
        <taxon>Gastropoda</taxon>
        <taxon>Heterobranchia</taxon>
        <taxon>Euthyneura</taxon>
        <taxon>Panpulmonata</taxon>
        <taxon>Hygrophila</taxon>
        <taxon>Lymnaeoidea</taxon>
        <taxon>Lymnaeidae</taxon>
        <taxon>Lymnaea</taxon>
    </lineage>
</organism>
<evidence type="ECO:0000256" key="2">
    <source>
        <dbReference type="ARBA" id="ARBA00022692"/>
    </source>
</evidence>
<dbReference type="PANTHER" id="PTHR10671">
    <property type="entry name" value="EPITHELIAL MEMBRANE PROTEIN-RELATED"/>
    <property type="match status" value="1"/>
</dbReference>
<dbReference type="GO" id="GO:0005886">
    <property type="term" value="C:plasma membrane"/>
    <property type="evidence" value="ECO:0007669"/>
    <property type="project" value="TreeGrafter"/>
</dbReference>
<evidence type="ECO:0000256" key="1">
    <source>
        <dbReference type="ARBA" id="ARBA00004141"/>
    </source>
</evidence>
<comment type="subcellular location">
    <subcellularLocation>
        <location evidence="1">Membrane</location>
        <topology evidence="1">Multi-pass membrane protein</topology>
    </subcellularLocation>
</comment>
<keyword evidence="2 5" id="KW-0812">Transmembrane</keyword>
<comment type="caution">
    <text evidence="6">The sequence shown here is derived from an EMBL/GenBank/DDBJ whole genome shotgun (WGS) entry which is preliminary data.</text>
</comment>
<feature type="transmembrane region" description="Helical" evidence="5">
    <location>
        <begin position="12"/>
        <end position="34"/>
    </location>
</feature>
<evidence type="ECO:0000256" key="5">
    <source>
        <dbReference type="SAM" id="Phobius"/>
    </source>
</evidence>
<evidence type="ECO:0000256" key="4">
    <source>
        <dbReference type="ARBA" id="ARBA00023136"/>
    </source>
</evidence>
<evidence type="ECO:0000313" key="6">
    <source>
        <dbReference type="EMBL" id="CAL1545762.1"/>
    </source>
</evidence>
<evidence type="ECO:0000256" key="3">
    <source>
        <dbReference type="ARBA" id="ARBA00022989"/>
    </source>
</evidence>